<dbReference type="InterPro" id="IPR033755">
    <property type="entry name" value="PdxS/SNZ_N"/>
</dbReference>
<gene>
    <name evidence="6" type="ORF">POM88_038485</name>
</gene>
<name>A0AAD8HAS0_9APIA</name>
<dbReference type="FunFam" id="3.20.20.70:FF:000001">
    <property type="entry name" value="Pyridoxine biosynthesis protein PDX1"/>
    <property type="match status" value="1"/>
</dbReference>
<dbReference type="GO" id="GO:0046982">
    <property type="term" value="F:protein heterodimerization activity"/>
    <property type="evidence" value="ECO:0007669"/>
    <property type="project" value="UniProtKB-ARBA"/>
</dbReference>
<dbReference type="SUPFAM" id="SSF51366">
    <property type="entry name" value="Ribulose-phoshate binding barrel"/>
    <property type="match status" value="1"/>
</dbReference>
<proteinExistence type="inferred from homology"/>
<dbReference type="InterPro" id="IPR011060">
    <property type="entry name" value="RibuloseP-bd_barrel"/>
</dbReference>
<reference evidence="6" key="1">
    <citation type="submission" date="2023-02" db="EMBL/GenBank/DDBJ databases">
        <title>Genome of toxic invasive species Heracleum sosnowskyi carries increased number of genes despite the absence of recent whole-genome duplications.</title>
        <authorList>
            <person name="Schelkunov M."/>
            <person name="Shtratnikova V."/>
            <person name="Makarenko M."/>
            <person name="Klepikova A."/>
            <person name="Omelchenko D."/>
            <person name="Novikova G."/>
            <person name="Obukhova E."/>
            <person name="Bogdanov V."/>
            <person name="Penin A."/>
            <person name="Logacheva M."/>
        </authorList>
    </citation>
    <scope>NUCLEOTIDE SEQUENCE</scope>
    <source>
        <strain evidence="6">Hsosn_3</strain>
        <tissue evidence="6">Leaf</tissue>
    </source>
</reference>
<evidence type="ECO:0000259" key="5">
    <source>
        <dbReference type="Pfam" id="PF01680"/>
    </source>
</evidence>
<feature type="domain" description="PdxS/SNZ N-terminal" evidence="5">
    <location>
        <begin position="24"/>
        <end position="223"/>
    </location>
</feature>
<organism evidence="6 7">
    <name type="scientific">Heracleum sosnowskyi</name>
    <dbReference type="NCBI Taxonomy" id="360622"/>
    <lineage>
        <taxon>Eukaryota</taxon>
        <taxon>Viridiplantae</taxon>
        <taxon>Streptophyta</taxon>
        <taxon>Embryophyta</taxon>
        <taxon>Tracheophyta</taxon>
        <taxon>Spermatophyta</taxon>
        <taxon>Magnoliopsida</taxon>
        <taxon>eudicotyledons</taxon>
        <taxon>Gunneridae</taxon>
        <taxon>Pentapetalae</taxon>
        <taxon>asterids</taxon>
        <taxon>campanulids</taxon>
        <taxon>Apiales</taxon>
        <taxon>Apiaceae</taxon>
        <taxon>Apioideae</taxon>
        <taxon>apioid superclade</taxon>
        <taxon>Tordylieae</taxon>
        <taxon>Tordyliinae</taxon>
        <taxon>Heracleum</taxon>
    </lineage>
</organism>
<comment type="caution">
    <text evidence="6">The sequence shown here is derived from an EMBL/GenBank/DDBJ whole genome shotgun (WGS) entry which is preliminary data.</text>
</comment>
<evidence type="ECO:0000256" key="3">
    <source>
        <dbReference type="PIRSR" id="PIRSR029271-50"/>
    </source>
</evidence>
<evidence type="ECO:0000313" key="6">
    <source>
        <dbReference type="EMBL" id="KAK1362924.1"/>
    </source>
</evidence>
<reference evidence="6" key="2">
    <citation type="submission" date="2023-05" db="EMBL/GenBank/DDBJ databases">
        <authorList>
            <person name="Schelkunov M.I."/>
        </authorList>
    </citation>
    <scope>NUCLEOTIDE SEQUENCE</scope>
    <source>
        <strain evidence="6">Hsosn_3</strain>
        <tissue evidence="6">Leaf</tissue>
    </source>
</reference>
<dbReference type="Gene3D" id="3.20.20.70">
    <property type="entry name" value="Aldolase class I"/>
    <property type="match status" value="1"/>
</dbReference>
<keyword evidence="7" id="KW-1185">Reference proteome</keyword>
<dbReference type="PROSITE" id="PS51129">
    <property type="entry name" value="PDXS_SNZ_2"/>
    <property type="match status" value="1"/>
</dbReference>
<feature type="active site" description="Schiff-base intermediate with D-ribose 5-phosphate" evidence="3">
    <location>
        <position position="92"/>
    </location>
</feature>
<comment type="similarity">
    <text evidence="1 4">Belongs to the PdxS/SNZ family.</text>
</comment>
<evidence type="ECO:0000256" key="2">
    <source>
        <dbReference type="ARBA" id="ARBA00022898"/>
    </source>
</evidence>
<dbReference type="PIRSF" id="PIRSF029271">
    <property type="entry name" value="Pdx1"/>
    <property type="match status" value="1"/>
</dbReference>
<keyword evidence="2" id="KW-0663">Pyridoxal phosphate</keyword>
<dbReference type="Proteomes" id="UP001237642">
    <property type="component" value="Unassembled WGS sequence"/>
</dbReference>
<sequence>MADENAVTIYNNSAITDRKKKHSFSMKVGLAQMLRGGVIIEVSNVEQAKIAESAGACCVIVIENVENGILRMPDPGLVREIKRVVSVPVMAKVRAGHFVEGQILEAVEIDYIDESEVIGVADEDHFINKHNFRVPFVCGCRDLGEALRRVREGAAMIRTQGDEMKLGDIVKTVKNVRKVMGDIRVLSNMDEDEVFAFSKRIGAPYDIVVQTKQMGRLPVVHFASGGIVTPADAALMMQLGCDGVFVGPEVFGCADPYKKVRAIVQAVGNYSDTRLLAEVSSGFNEAMARFNVNESSVEQFGAARTY</sequence>
<dbReference type="Pfam" id="PF01680">
    <property type="entry name" value="SOR_SNZ"/>
    <property type="match status" value="1"/>
</dbReference>
<accession>A0AAD8HAS0</accession>
<dbReference type="InterPro" id="IPR013785">
    <property type="entry name" value="Aldolase_TIM"/>
</dbReference>
<dbReference type="GO" id="GO:0008615">
    <property type="term" value="P:pyridoxine biosynthetic process"/>
    <property type="evidence" value="ECO:0007669"/>
    <property type="project" value="TreeGrafter"/>
</dbReference>
<dbReference type="PANTHER" id="PTHR31829">
    <property type="entry name" value="PYRIDOXAL 5'-PHOSPHATE SYNTHASE SUBUNIT SNZ1-RELATED"/>
    <property type="match status" value="1"/>
</dbReference>
<dbReference type="GO" id="GO:0005829">
    <property type="term" value="C:cytosol"/>
    <property type="evidence" value="ECO:0007669"/>
    <property type="project" value="UniProtKB-ARBA"/>
</dbReference>
<dbReference type="GO" id="GO:0016843">
    <property type="term" value="F:amine-lyase activity"/>
    <property type="evidence" value="ECO:0007669"/>
    <property type="project" value="TreeGrafter"/>
</dbReference>
<evidence type="ECO:0000256" key="1">
    <source>
        <dbReference type="ARBA" id="ARBA00007281"/>
    </source>
</evidence>
<evidence type="ECO:0000313" key="7">
    <source>
        <dbReference type="Proteomes" id="UP001237642"/>
    </source>
</evidence>
<dbReference type="GO" id="GO:0006520">
    <property type="term" value="P:amino acid metabolic process"/>
    <property type="evidence" value="ECO:0007669"/>
    <property type="project" value="TreeGrafter"/>
</dbReference>
<dbReference type="AlphaFoldDB" id="A0AAD8HAS0"/>
<keyword evidence="3" id="KW-0704">Schiff base</keyword>
<dbReference type="InterPro" id="IPR001852">
    <property type="entry name" value="PdxS/SNZ"/>
</dbReference>
<dbReference type="PANTHER" id="PTHR31829:SF2">
    <property type="entry name" value="PYRIDOXAL 5'-PHOSPHATE SYNTHASE-LIKE SUBUNIT PDX1.2"/>
    <property type="match status" value="1"/>
</dbReference>
<protein>
    <submittedName>
        <fullName evidence="6">Pyridoxine biosynthesis 1.2</fullName>
    </submittedName>
</protein>
<dbReference type="GO" id="GO:0042823">
    <property type="term" value="P:pyridoxal phosphate biosynthetic process"/>
    <property type="evidence" value="ECO:0007669"/>
    <property type="project" value="InterPro"/>
</dbReference>
<evidence type="ECO:0000256" key="4">
    <source>
        <dbReference type="PROSITE-ProRule" id="PRU00481"/>
    </source>
</evidence>
<dbReference type="EMBL" id="JAUIZM010000009">
    <property type="protein sequence ID" value="KAK1362924.1"/>
    <property type="molecule type" value="Genomic_DNA"/>
</dbReference>